<feature type="transmembrane region" description="Helical" evidence="9">
    <location>
        <begin position="6"/>
        <end position="25"/>
    </location>
</feature>
<keyword evidence="4" id="KW-1003">Cell membrane</keyword>
<name>A0A7X6DF26_9BURK</name>
<keyword evidence="7" id="KW-0406">Ion transport</keyword>
<dbReference type="AlphaFoldDB" id="A0A7X6DF26"/>
<feature type="transmembrane region" description="Helical" evidence="9">
    <location>
        <begin position="237"/>
        <end position="263"/>
    </location>
</feature>
<sequence>MDFAFWSVLVGVLLIFLALSGTVLSRLPLSTAMLYLALGLVMSPLGLNWLAPDLRENKVLLERLTETVVLVSLFTAGLKLSVSLRDRRWLLPLRLALTSMVLTVVAIAAVGTVLLGLPLGAAVLLGAILAPTDPVLASDVQVHRPGDRDKLRFALTGEGGLNDGTAFPFVMLGLGLLGLHEIGPWGWRWLAVDVLWAVAAGLAAGALLGAAVGRLVLFLRRKHKEAVGLDDFLALGLIALSYGVAVLLHGYGFLAVFAAGVALRQVEQAESRDPAVQQAVEQASADPDFTAAEAAAVDPRHAPAFMAHAVLGFNQQVERIGELAIVITIGALLWAVEWDSAAWWFVPVLLLVVRPAATWLGLLGSHSSARQRRLVAWFGIRGIGSLYYLMYAINHGLPDRLAAQLTALTLSVVVTSIFVHGISVTPLMRAYERAMGRRAASRPPVE</sequence>
<keyword evidence="8 9" id="KW-0472">Membrane</keyword>
<evidence type="ECO:0000256" key="3">
    <source>
        <dbReference type="ARBA" id="ARBA00022449"/>
    </source>
</evidence>
<dbReference type="GO" id="GO:0015297">
    <property type="term" value="F:antiporter activity"/>
    <property type="evidence" value="ECO:0007669"/>
    <property type="project" value="UniProtKB-KW"/>
</dbReference>
<evidence type="ECO:0000256" key="8">
    <source>
        <dbReference type="ARBA" id="ARBA00023136"/>
    </source>
</evidence>
<keyword evidence="5 9" id="KW-0812">Transmembrane</keyword>
<keyword evidence="3" id="KW-0050">Antiport</keyword>
<feature type="transmembrane region" description="Helical" evidence="9">
    <location>
        <begin position="374"/>
        <end position="393"/>
    </location>
</feature>
<dbReference type="PANTHER" id="PTHR32507">
    <property type="entry name" value="NA(+)/H(+) ANTIPORTER 1"/>
    <property type="match status" value="1"/>
</dbReference>
<dbReference type="EMBL" id="VTOX01000002">
    <property type="protein sequence ID" value="NKE66012.1"/>
    <property type="molecule type" value="Genomic_DNA"/>
</dbReference>
<dbReference type="Gene3D" id="1.20.1530.20">
    <property type="match status" value="1"/>
</dbReference>
<evidence type="ECO:0000256" key="9">
    <source>
        <dbReference type="SAM" id="Phobius"/>
    </source>
</evidence>
<keyword evidence="6 9" id="KW-1133">Transmembrane helix</keyword>
<dbReference type="RefSeq" id="WP_168107081.1">
    <property type="nucleotide sequence ID" value="NZ_VTOX01000002.1"/>
</dbReference>
<feature type="transmembrane region" description="Helical" evidence="9">
    <location>
        <begin position="320"/>
        <end position="336"/>
    </location>
</feature>
<dbReference type="Proteomes" id="UP000521868">
    <property type="component" value="Unassembled WGS sequence"/>
</dbReference>
<keyword evidence="12" id="KW-1185">Reference proteome</keyword>
<comment type="subcellular location">
    <subcellularLocation>
        <location evidence="1">Cell membrane</location>
        <topology evidence="1">Multi-pass membrane protein</topology>
    </subcellularLocation>
</comment>
<evidence type="ECO:0000256" key="2">
    <source>
        <dbReference type="ARBA" id="ARBA00022448"/>
    </source>
</evidence>
<dbReference type="GO" id="GO:0005886">
    <property type="term" value="C:plasma membrane"/>
    <property type="evidence" value="ECO:0007669"/>
    <property type="project" value="UniProtKB-SubCell"/>
</dbReference>
<evidence type="ECO:0000256" key="1">
    <source>
        <dbReference type="ARBA" id="ARBA00004651"/>
    </source>
</evidence>
<protein>
    <submittedName>
        <fullName evidence="11">Sodium:proton antiporter</fullName>
    </submittedName>
</protein>
<accession>A0A7X6DF26</accession>
<dbReference type="InterPro" id="IPR038770">
    <property type="entry name" value="Na+/solute_symporter_sf"/>
</dbReference>
<reference evidence="11 12" key="1">
    <citation type="journal article" date="2020" name="Nature">
        <title>Bacterial chemolithoautotrophy via manganese oxidation.</title>
        <authorList>
            <person name="Yu H."/>
            <person name="Leadbetter J.R."/>
        </authorList>
    </citation>
    <scope>NUCLEOTIDE SEQUENCE [LARGE SCALE GENOMIC DNA]</scope>
    <source>
        <strain evidence="11 12">RBP-1</strain>
    </source>
</reference>
<feature type="transmembrane region" description="Helical" evidence="9">
    <location>
        <begin position="405"/>
        <end position="428"/>
    </location>
</feature>
<gene>
    <name evidence="11" type="ORF">RAMLITH_09285</name>
</gene>
<feature type="transmembrane region" description="Helical" evidence="9">
    <location>
        <begin position="96"/>
        <end position="129"/>
    </location>
</feature>
<feature type="transmembrane region" description="Helical" evidence="9">
    <location>
        <begin position="165"/>
        <end position="182"/>
    </location>
</feature>
<feature type="domain" description="Cation/H+ exchanger transmembrane" evidence="10">
    <location>
        <begin position="335"/>
        <end position="429"/>
    </location>
</feature>
<dbReference type="Pfam" id="PF00999">
    <property type="entry name" value="Na_H_Exchanger"/>
    <property type="match status" value="2"/>
</dbReference>
<evidence type="ECO:0000256" key="5">
    <source>
        <dbReference type="ARBA" id="ARBA00022692"/>
    </source>
</evidence>
<feature type="domain" description="Cation/H+ exchanger transmembrane" evidence="10">
    <location>
        <begin position="16"/>
        <end position="270"/>
    </location>
</feature>
<evidence type="ECO:0000313" key="12">
    <source>
        <dbReference type="Proteomes" id="UP000521868"/>
    </source>
</evidence>
<feature type="transmembrane region" description="Helical" evidence="9">
    <location>
        <begin position="194"/>
        <end position="217"/>
    </location>
</feature>
<feature type="transmembrane region" description="Helical" evidence="9">
    <location>
        <begin position="32"/>
        <end position="51"/>
    </location>
</feature>
<proteinExistence type="predicted"/>
<dbReference type="InterPro" id="IPR006153">
    <property type="entry name" value="Cation/H_exchanger_TM"/>
</dbReference>
<evidence type="ECO:0000256" key="6">
    <source>
        <dbReference type="ARBA" id="ARBA00022989"/>
    </source>
</evidence>
<organism evidence="11 12">
    <name type="scientific">Ramlibacter lithotrophicus</name>
    <dbReference type="NCBI Taxonomy" id="2606681"/>
    <lineage>
        <taxon>Bacteria</taxon>
        <taxon>Pseudomonadati</taxon>
        <taxon>Pseudomonadota</taxon>
        <taxon>Betaproteobacteria</taxon>
        <taxon>Burkholderiales</taxon>
        <taxon>Comamonadaceae</taxon>
        <taxon>Ramlibacter</taxon>
    </lineage>
</organism>
<comment type="caution">
    <text evidence="11">The sequence shown here is derived from an EMBL/GenBank/DDBJ whole genome shotgun (WGS) entry which is preliminary data.</text>
</comment>
<evidence type="ECO:0000256" key="4">
    <source>
        <dbReference type="ARBA" id="ARBA00022475"/>
    </source>
</evidence>
<feature type="transmembrane region" description="Helical" evidence="9">
    <location>
        <begin position="342"/>
        <end position="362"/>
    </location>
</feature>
<dbReference type="PANTHER" id="PTHR32507:SF8">
    <property type="entry name" value="CNH1P"/>
    <property type="match status" value="1"/>
</dbReference>
<evidence type="ECO:0000259" key="10">
    <source>
        <dbReference type="Pfam" id="PF00999"/>
    </source>
</evidence>
<dbReference type="GO" id="GO:1902600">
    <property type="term" value="P:proton transmembrane transport"/>
    <property type="evidence" value="ECO:0007669"/>
    <property type="project" value="InterPro"/>
</dbReference>
<evidence type="ECO:0000313" key="11">
    <source>
        <dbReference type="EMBL" id="NKE66012.1"/>
    </source>
</evidence>
<evidence type="ECO:0000256" key="7">
    <source>
        <dbReference type="ARBA" id="ARBA00023065"/>
    </source>
</evidence>
<keyword evidence="2" id="KW-0813">Transport</keyword>